<dbReference type="OrthoDB" id="10248617at2759"/>
<organism evidence="15 16">
    <name type="scientific">Colocasia esculenta</name>
    <name type="common">Wild taro</name>
    <name type="synonym">Arum esculentum</name>
    <dbReference type="NCBI Taxonomy" id="4460"/>
    <lineage>
        <taxon>Eukaryota</taxon>
        <taxon>Viridiplantae</taxon>
        <taxon>Streptophyta</taxon>
        <taxon>Embryophyta</taxon>
        <taxon>Tracheophyta</taxon>
        <taxon>Spermatophyta</taxon>
        <taxon>Magnoliopsida</taxon>
        <taxon>Liliopsida</taxon>
        <taxon>Araceae</taxon>
        <taxon>Aroideae</taxon>
        <taxon>Colocasieae</taxon>
        <taxon>Colocasia</taxon>
    </lineage>
</organism>
<evidence type="ECO:0000313" key="16">
    <source>
        <dbReference type="Proteomes" id="UP000652761"/>
    </source>
</evidence>
<evidence type="ECO:0000256" key="11">
    <source>
        <dbReference type="ARBA" id="ARBA00023242"/>
    </source>
</evidence>
<dbReference type="GO" id="GO:0003677">
    <property type="term" value="F:DNA binding"/>
    <property type="evidence" value="ECO:0007669"/>
    <property type="project" value="InterPro"/>
</dbReference>
<dbReference type="Gene3D" id="3.90.1800.10">
    <property type="entry name" value="RNA polymerase alpha subunit dimerisation domain"/>
    <property type="match status" value="1"/>
</dbReference>
<dbReference type="AlphaFoldDB" id="A0A843TWG3"/>
<keyword evidence="8" id="KW-0863">Zinc-finger</keyword>
<comment type="subcellular location">
    <subcellularLocation>
        <location evidence="1">Nucleus</location>
    </subcellularLocation>
</comment>
<dbReference type="GO" id="GO:0005634">
    <property type="term" value="C:nucleus"/>
    <property type="evidence" value="ECO:0007669"/>
    <property type="project" value="UniProtKB-SubCell"/>
</dbReference>
<dbReference type="PANTHER" id="PTHR20856">
    <property type="entry name" value="DNA-DIRECTED RNA POLYMERASE I SUBUNIT 2"/>
    <property type="match status" value="1"/>
</dbReference>
<evidence type="ECO:0000256" key="4">
    <source>
        <dbReference type="ARBA" id="ARBA00022478"/>
    </source>
</evidence>
<keyword evidence="5" id="KW-0808">Transferase</keyword>
<sequence>MGGAYLSLTAVTSSGGGATPTAAAPPPPARAPPVLRLLRNPTWWLVLGRGGGGIGETGRLAKGGRGGGGYKGVGVASARSCLDAGQGARKGVHWRAAACARAKGGGARLARGGGVAWAGPRDGACALVLPRGRLPTKGDPTMALACASEQRQGLNGENGGQRQASRDRAISGECGGHCRGTETVDLAKTSEKSDKAFEIFARSSHPEQIPYLDSDGLPYVGQMIHPHQPLYSSTSTLDIKPKPTMLKGSEAAYVDYVAVDGTSRSHLQKVNIRLRRPRYPIIGDKFSSRHGQKGVCSQLWPDIDMPFSAVTGMRPDLIINPHAFPSRMTIGMLLESIAAKGGSTHGKFVDATPFSGCTNVDNESTPKSDSLIDDLGPLLVSKGFNYHGLEVMYSGVLGTELACEIFIGPVYYQRLRHMVSDKFQVVGITPNIIGPYMAYKKTDDKVRSTGAIDQITRQPVGGRKRGGGIRFGEMERDSLLAHGAAYLLHDRLHSCSDYHIADVCRLCGSLITTTIQQQKRAVREISGLPPARAPKSLTCQACKTSKGMETVAMPYVFRYLAAELAAMNIKVSLHLDNGPDV</sequence>
<keyword evidence="10" id="KW-0804">Transcription</keyword>
<evidence type="ECO:0000256" key="1">
    <source>
        <dbReference type="ARBA" id="ARBA00004123"/>
    </source>
</evidence>
<dbReference type="EC" id="2.7.7.6" evidence="3"/>
<keyword evidence="4" id="KW-0240">DNA-directed RNA polymerase</keyword>
<keyword evidence="6" id="KW-0548">Nucleotidyltransferase</keyword>
<dbReference type="Proteomes" id="UP000652761">
    <property type="component" value="Unassembled WGS sequence"/>
</dbReference>
<comment type="similarity">
    <text evidence="2">Belongs to the RNA polymerase beta chain family.</text>
</comment>
<dbReference type="GO" id="GO:0003899">
    <property type="term" value="F:DNA-directed RNA polymerase activity"/>
    <property type="evidence" value="ECO:0007669"/>
    <property type="project" value="UniProtKB-EC"/>
</dbReference>
<dbReference type="GO" id="GO:0000428">
    <property type="term" value="C:DNA-directed RNA polymerase complex"/>
    <property type="evidence" value="ECO:0007669"/>
    <property type="project" value="UniProtKB-KW"/>
</dbReference>
<dbReference type="Pfam" id="PF04560">
    <property type="entry name" value="RNA_pol_Rpb2_7"/>
    <property type="match status" value="1"/>
</dbReference>
<name>A0A843TWG3_COLES</name>
<evidence type="ECO:0000256" key="10">
    <source>
        <dbReference type="ARBA" id="ARBA00023163"/>
    </source>
</evidence>
<dbReference type="GO" id="GO:0008270">
    <property type="term" value="F:zinc ion binding"/>
    <property type="evidence" value="ECO:0007669"/>
    <property type="project" value="UniProtKB-KW"/>
</dbReference>
<feature type="domain" description="RNA polymerase Rpb2" evidence="14">
    <location>
        <begin position="467"/>
        <end position="575"/>
    </location>
</feature>
<evidence type="ECO:0000256" key="5">
    <source>
        <dbReference type="ARBA" id="ARBA00022679"/>
    </source>
</evidence>
<comment type="caution">
    <text evidence="15">The sequence shown here is derived from an EMBL/GenBank/DDBJ whole genome shotgun (WGS) entry which is preliminary data.</text>
</comment>
<dbReference type="Pfam" id="PF00562">
    <property type="entry name" value="RNA_pol_Rpb2_6"/>
    <property type="match status" value="1"/>
</dbReference>
<reference evidence="15" key="1">
    <citation type="submission" date="2017-07" db="EMBL/GenBank/DDBJ databases">
        <title>Taro Niue Genome Assembly and Annotation.</title>
        <authorList>
            <person name="Atibalentja N."/>
            <person name="Keating K."/>
            <person name="Fields C.J."/>
        </authorList>
    </citation>
    <scope>NUCLEOTIDE SEQUENCE</scope>
    <source>
        <strain evidence="15">Niue_2</strain>
        <tissue evidence="15">Leaf</tissue>
    </source>
</reference>
<accession>A0A843TWG3</accession>
<keyword evidence="16" id="KW-1185">Reference proteome</keyword>
<feature type="region of interest" description="Disordered" evidence="12">
    <location>
        <begin position="13"/>
        <end position="32"/>
    </location>
</feature>
<evidence type="ECO:0000256" key="8">
    <source>
        <dbReference type="ARBA" id="ARBA00022771"/>
    </source>
</evidence>
<dbReference type="GO" id="GO:0006351">
    <property type="term" value="P:DNA-templated transcription"/>
    <property type="evidence" value="ECO:0007669"/>
    <property type="project" value="InterPro"/>
</dbReference>
<gene>
    <name evidence="15" type="ORF">Taro_006197</name>
</gene>
<feature type="domain" description="DNA-directed RNA polymerase subunit 2 hybrid-binding" evidence="13">
    <location>
        <begin position="183"/>
        <end position="429"/>
    </location>
</feature>
<dbReference type="EMBL" id="NMUH01000181">
    <property type="protein sequence ID" value="MQL73870.1"/>
    <property type="molecule type" value="Genomic_DNA"/>
</dbReference>
<evidence type="ECO:0000256" key="12">
    <source>
        <dbReference type="SAM" id="MobiDB-lite"/>
    </source>
</evidence>
<dbReference type="FunFam" id="3.90.1800.10:FF:000004">
    <property type="entry name" value="DNA-directed RNA polymerase subunit beta"/>
    <property type="match status" value="1"/>
</dbReference>
<evidence type="ECO:0000256" key="9">
    <source>
        <dbReference type="ARBA" id="ARBA00022833"/>
    </source>
</evidence>
<dbReference type="InterPro" id="IPR007641">
    <property type="entry name" value="RNA_pol_Rpb2_7"/>
</dbReference>
<proteinExistence type="inferred from homology"/>
<dbReference type="SUPFAM" id="SSF64484">
    <property type="entry name" value="beta and beta-prime subunits of DNA dependent RNA-polymerase"/>
    <property type="match status" value="1"/>
</dbReference>
<dbReference type="GO" id="GO:0032549">
    <property type="term" value="F:ribonucleoside binding"/>
    <property type="evidence" value="ECO:0007669"/>
    <property type="project" value="InterPro"/>
</dbReference>
<dbReference type="InterPro" id="IPR007121">
    <property type="entry name" value="RNA_pol_bsu_CS"/>
</dbReference>
<evidence type="ECO:0000256" key="2">
    <source>
        <dbReference type="ARBA" id="ARBA00006835"/>
    </source>
</evidence>
<dbReference type="InterPro" id="IPR015712">
    <property type="entry name" value="DNA-dir_RNA_pol_su2"/>
</dbReference>
<evidence type="ECO:0000256" key="3">
    <source>
        <dbReference type="ARBA" id="ARBA00012418"/>
    </source>
</evidence>
<keyword evidence="11" id="KW-0539">Nucleus</keyword>
<dbReference type="Gene3D" id="2.40.270.10">
    <property type="entry name" value="DNA-directed RNA polymerase, subunit 2, domain 6"/>
    <property type="match status" value="2"/>
</dbReference>
<evidence type="ECO:0000259" key="13">
    <source>
        <dbReference type="Pfam" id="PF00562"/>
    </source>
</evidence>
<dbReference type="PROSITE" id="PS01166">
    <property type="entry name" value="RNA_POL_BETA"/>
    <property type="match status" value="1"/>
</dbReference>
<evidence type="ECO:0000259" key="14">
    <source>
        <dbReference type="Pfam" id="PF04560"/>
    </source>
</evidence>
<dbReference type="InterPro" id="IPR037033">
    <property type="entry name" value="DNA-dir_RNAP_su2_hyb_sf"/>
</dbReference>
<evidence type="ECO:0000313" key="15">
    <source>
        <dbReference type="EMBL" id="MQL73870.1"/>
    </source>
</evidence>
<evidence type="ECO:0000256" key="6">
    <source>
        <dbReference type="ARBA" id="ARBA00022695"/>
    </source>
</evidence>
<protein>
    <recommendedName>
        <fullName evidence="3">DNA-directed RNA polymerase</fullName>
        <ecNumber evidence="3">2.7.7.6</ecNumber>
    </recommendedName>
</protein>
<dbReference type="InterPro" id="IPR007120">
    <property type="entry name" value="DNA-dir_RNAP_su2_dom"/>
</dbReference>
<keyword evidence="9" id="KW-0862">Zinc</keyword>
<evidence type="ECO:0000256" key="7">
    <source>
        <dbReference type="ARBA" id="ARBA00022723"/>
    </source>
</evidence>
<keyword evidence="7" id="KW-0479">Metal-binding</keyword>